<accession>A0A427APA2</accession>
<dbReference type="AlphaFoldDB" id="A0A427APA2"/>
<feature type="compositionally biased region" description="Basic residues" evidence="1">
    <location>
        <begin position="189"/>
        <end position="200"/>
    </location>
</feature>
<sequence length="217" mass="23497">MDVGYTNPNIQADPLTYWSSMMTLSSPTAMQPVTMSFVDGVLVAGLDFWSPISAPYKAKDRRKGINNELKIEAGDVDRPIFTQKKGAGRLRSNEKGGFCFPAFAASCAFLPLDDPTSKGYPRDTSTGGTPAEGGIPRSPGRQKLVLALGPRRLRAASSYARAASSAVSKVPSHLRVFFQGSRISAANRPHGRFLTPRKRASLPPPPPIARTQARRRL</sequence>
<evidence type="ECO:0000313" key="3">
    <source>
        <dbReference type="Proteomes" id="UP000287651"/>
    </source>
</evidence>
<dbReference type="Proteomes" id="UP000287651">
    <property type="component" value="Unassembled WGS sequence"/>
</dbReference>
<protein>
    <submittedName>
        <fullName evidence="2">Uncharacterized protein</fullName>
    </submittedName>
</protein>
<feature type="region of interest" description="Disordered" evidence="1">
    <location>
        <begin position="118"/>
        <end position="140"/>
    </location>
</feature>
<proteinExistence type="predicted"/>
<feature type="region of interest" description="Disordered" evidence="1">
    <location>
        <begin position="188"/>
        <end position="217"/>
    </location>
</feature>
<reference evidence="2 3" key="1">
    <citation type="journal article" date="2014" name="Agronomy (Basel)">
        <title>A Draft Genome Sequence for Ensete ventricosum, the Drought-Tolerant Tree Against Hunger.</title>
        <authorList>
            <person name="Harrison J."/>
            <person name="Moore K.A."/>
            <person name="Paszkiewicz K."/>
            <person name="Jones T."/>
            <person name="Grant M."/>
            <person name="Ambacheew D."/>
            <person name="Muzemil S."/>
            <person name="Studholme D.J."/>
        </authorList>
    </citation>
    <scope>NUCLEOTIDE SEQUENCE [LARGE SCALE GENOMIC DNA]</scope>
</reference>
<evidence type="ECO:0000313" key="2">
    <source>
        <dbReference type="EMBL" id="RRT78056.1"/>
    </source>
</evidence>
<gene>
    <name evidence="2" type="ORF">B296_00027698</name>
</gene>
<organism evidence="2 3">
    <name type="scientific">Ensete ventricosum</name>
    <name type="common">Abyssinian banana</name>
    <name type="synonym">Musa ensete</name>
    <dbReference type="NCBI Taxonomy" id="4639"/>
    <lineage>
        <taxon>Eukaryota</taxon>
        <taxon>Viridiplantae</taxon>
        <taxon>Streptophyta</taxon>
        <taxon>Embryophyta</taxon>
        <taxon>Tracheophyta</taxon>
        <taxon>Spermatophyta</taxon>
        <taxon>Magnoliopsida</taxon>
        <taxon>Liliopsida</taxon>
        <taxon>Zingiberales</taxon>
        <taxon>Musaceae</taxon>
        <taxon>Ensete</taxon>
    </lineage>
</organism>
<comment type="caution">
    <text evidence="2">The sequence shown here is derived from an EMBL/GenBank/DDBJ whole genome shotgun (WGS) entry which is preliminary data.</text>
</comment>
<name>A0A427APA2_ENSVE</name>
<dbReference type="EMBL" id="AMZH03001773">
    <property type="protein sequence ID" value="RRT78056.1"/>
    <property type="molecule type" value="Genomic_DNA"/>
</dbReference>
<evidence type="ECO:0000256" key="1">
    <source>
        <dbReference type="SAM" id="MobiDB-lite"/>
    </source>
</evidence>